<feature type="non-terminal residue" evidence="1">
    <location>
        <position position="100"/>
    </location>
</feature>
<accession>A0A1B6JM47</accession>
<evidence type="ECO:0000313" key="1">
    <source>
        <dbReference type="EMBL" id="JAT00238.1"/>
    </source>
</evidence>
<feature type="non-terminal residue" evidence="1">
    <location>
        <position position="1"/>
    </location>
</feature>
<dbReference type="AlphaFoldDB" id="A0A1B6JM47"/>
<reference evidence="1" key="1">
    <citation type="submission" date="2015-11" db="EMBL/GenBank/DDBJ databases">
        <title>De novo transcriptome assembly of four potential Pierce s Disease insect vectors from Arizona vineyards.</title>
        <authorList>
            <person name="Tassone E.E."/>
        </authorList>
    </citation>
    <scope>NUCLEOTIDE SEQUENCE</scope>
</reference>
<organism evidence="1">
    <name type="scientific">Homalodisca liturata</name>
    <dbReference type="NCBI Taxonomy" id="320908"/>
    <lineage>
        <taxon>Eukaryota</taxon>
        <taxon>Metazoa</taxon>
        <taxon>Ecdysozoa</taxon>
        <taxon>Arthropoda</taxon>
        <taxon>Hexapoda</taxon>
        <taxon>Insecta</taxon>
        <taxon>Pterygota</taxon>
        <taxon>Neoptera</taxon>
        <taxon>Paraneoptera</taxon>
        <taxon>Hemiptera</taxon>
        <taxon>Auchenorrhyncha</taxon>
        <taxon>Membracoidea</taxon>
        <taxon>Cicadellidae</taxon>
        <taxon>Cicadellinae</taxon>
        <taxon>Proconiini</taxon>
        <taxon>Homalodisca</taxon>
    </lineage>
</organism>
<dbReference type="EMBL" id="GECU01007469">
    <property type="protein sequence ID" value="JAT00238.1"/>
    <property type="molecule type" value="Transcribed_RNA"/>
</dbReference>
<sequence length="100" mass="11917">HQITILRNFQHQTSRNGQLLTMCEPTEGYIQVFQCDPVTYGRRLATWLHYLATDQLRRLRSCHTPYRRPPYVHLFIDITVNKLLISVMNKLVKLLTFTWS</sequence>
<protein>
    <submittedName>
        <fullName evidence="1">Uncharacterized protein</fullName>
    </submittedName>
</protein>
<gene>
    <name evidence="1" type="ORF">g.3933</name>
</gene>
<name>A0A1B6JM47_9HEMI</name>
<proteinExistence type="predicted"/>